<name>R4Z0H3_9ACTN</name>
<comment type="caution">
    <text evidence="10">The sequence shown here is derived from an EMBL/GenBank/DDBJ whole genome shotgun (WGS) entry which is preliminary data.</text>
</comment>
<evidence type="ECO:0000313" key="11">
    <source>
        <dbReference type="Proteomes" id="UP000018291"/>
    </source>
</evidence>
<evidence type="ECO:0000256" key="7">
    <source>
        <dbReference type="ARBA" id="ARBA00023136"/>
    </source>
</evidence>
<dbReference type="STRING" id="1229780.BN381_100014"/>
<comment type="similarity">
    <text evidence="2">Belongs to the autoinducer-2 exporter (AI-2E) (TC 2.A.86) family.</text>
</comment>
<keyword evidence="7 9" id="KW-0472">Membrane</keyword>
<dbReference type="EMBL" id="CANL01000002">
    <property type="protein sequence ID" value="CCM62127.1"/>
    <property type="molecule type" value="Genomic_DNA"/>
</dbReference>
<feature type="compositionally biased region" description="Polar residues" evidence="8">
    <location>
        <begin position="1"/>
        <end position="10"/>
    </location>
</feature>
<dbReference type="HOGENOM" id="CLU_031275_6_2_11"/>
<dbReference type="AlphaFoldDB" id="R4Z0H3"/>
<dbReference type="Pfam" id="PF01594">
    <property type="entry name" value="AI-2E_transport"/>
    <property type="match status" value="1"/>
</dbReference>
<evidence type="ECO:0000256" key="4">
    <source>
        <dbReference type="ARBA" id="ARBA00022475"/>
    </source>
</evidence>
<keyword evidence="3" id="KW-0813">Transport</keyword>
<dbReference type="PANTHER" id="PTHR21716">
    <property type="entry name" value="TRANSMEMBRANE PROTEIN"/>
    <property type="match status" value="1"/>
</dbReference>
<feature type="transmembrane region" description="Helical" evidence="9">
    <location>
        <begin position="54"/>
        <end position="72"/>
    </location>
</feature>
<feature type="transmembrane region" description="Helical" evidence="9">
    <location>
        <begin position="344"/>
        <end position="375"/>
    </location>
</feature>
<comment type="subcellular location">
    <subcellularLocation>
        <location evidence="1">Cell membrane</location>
        <topology evidence="1">Multi-pass membrane protein</topology>
    </subcellularLocation>
</comment>
<feature type="compositionally biased region" description="Basic and acidic residues" evidence="8">
    <location>
        <begin position="15"/>
        <end position="38"/>
    </location>
</feature>
<evidence type="ECO:0000256" key="9">
    <source>
        <dbReference type="SAM" id="Phobius"/>
    </source>
</evidence>
<feature type="transmembrane region" description="Helical" evidence="9">
    <location>
        <begin position="251"/>
        <end position="269"/>
    </location>
</feature>
<dbReference type="PANTHER" id="PTHR21716:SF53">
    <property type="entry name" value="PERMEASE PERM-RELATED"/>
    <property type="match status" value="1"/>
</dbReference>
<feature type="transmembrane region" description="Helical" evidence="9">
    <location>
        <begin position="107"/>
        <end position="129"/>
    </location>
</feature>
<feature type="transmembrane region" description="Helical" evidence="9">
    <location>
        <begin position="189"/>
        <end position="213"/>
    </location>
</feature>
<feature type="compositionally biased region" description="Basic residues" evidence="8">
    <location>
        <begin position="440"/>
        <end position="451"/>
    </location>
</feature>
<evidence type="ECO:0000256" key="3">
    <source>
        <dbReference type="ARBA" id="ARBA00022448"/>
    </source>
</evidence>
<organism evidence="10 11">
    <name type="scientific">Candidatus Neomicrothrix parvicella RN1</name>
    <dbReference type="NCBI Taxonomy" id="1229780"/>
    <lineage>
        <taxon>Bacteria</taxon>
        <taxon>Bacillati</taxon>
        <taxon>Actinomycetota</taxon>
        <taxon>Acidimicrobiia</taxon>
        <taxon>Acidimicrobiales</taxon>
        <taxon>Microthrixaceae</taxon>
        <taxon>Candidatus Neomicrothrix</taxon>
    </lineage>
</organism>
<evidence type="ECO:0000256" key="1">
    <source>
        <dbReference type="ARBA" id="ARBA00004651"/>
    </source>
</evidence>
<feature type="region of interest" description="Disordered" evidence="8">
    <location>
        <begin position="399"/>
        <end position="465"/>
    </location>
</feature>
<feature type="compositionally biased region" description="Low complexity" evidence="8">
    <location>
        <begin position="455"/>
        <end position="465"/>
    </location>
</feature>
<dbReference type="Proteomes" id="UP000018291">
    <property type="component" value="Unassembled WGS sequence"/>
</dbReference>
<evidence type="ECO:0000256" key="6">
    <source>
        <dbReference type="ARBA" id="ARBA00022989"/>
    </source>
</evidence>
<dbReference type="eggNOG" id="COG0628">
    <property type="taxonomic scope" value="Bacteria"/>
</dbReference>
<dbReference type="GO" id="GO:0005886">
    <property type="term" value="C:plasma membrane"/>
    <property type="evidence" value="ECO:0007669"/>
    <property type="project" value="UniProtKB-SubCell"/>
</dbReference>
<reference evidence="10 11" key="1">
    <citation type="journal article" date="2013" name="ISME J.">
        <title>Metabolic model for the filamentous 'Candidatus Microthrix parvicella' based on genomic and metagenomic analyses.</title>
        <authorList>
            <person name="Jon McIlroy S."/>
            <person name="Kristiansen R."/>
            <person name="Albertsen M."/>
            <person name="Michael Karst S."/>
            <person name="Rossetti S."/>
            <person name="Lund Nielsen J."/>
            <person name="Tandoi V."/>
            <person name="James Seviour R."/>
            <person name="Nielsen P.H."/>
        </authorList>
    </citation>
    <scope>NUCLEOTIDE SEQUENCE [LARGE SCALE GENOMIC DNA]</scope>
    <source>
        <strain evidence="10 11">RN1</strain>
    </source>
</reference>
<keyword evidence="5 9" id="KW-0812">Transmembrane</keyword>
<keyword evidence="4" id="KW-1003">Cell membrane</keyword>
<feature type="region of interest" description="Disordered" evidence="8">
    <location>
        <begin position="1"/>
        <end position="40"/>
    </location>
</feature>
<keyword evidence="6 9" id="KW-1133">Transmembrane helix</keyword>
<evidence type="ECO:0008006" key="12">
    <source>
        <dbReference type="Google" id="ProtNLM"/>
    </source>
</evidence>
<dbReference type="GO" id="GO:0055085">
    <property type="term" value="P:transmembrane transport"/>
    <property type="evidence" value="ECO:0007669"/>
    <property type="project" value="TreeGrafter"/>
</dbReference>
<keyword evidence="11" id="KW-1185">Reference proteome</keyword>
<evidence type="ECO:0000256" key="2">
    <source>
        <dbReference type="ARBA" id="ARBA00009773"/>
    </source>
</evidence>
<proteinExistence type="inferred from homology"/>
<evidence type="ECO:0000313" key="10">
    <source>
        <dbReference type="EMBL" id="CCM62127.1"/>
    </source>
</evidence>
<feature type="transmembrane region" description="Helical" evidence="9">
    <location>
        <begin position="78"/>
        <end position="100"/>
    </location>
</feature>
<sequence>MTNEAGTGSAQGDRPAAHDDPDRLDDPGWTRHHEKREVTTSPLGDRLPPWYPRALIYTALTVASLVLLRVTIYLLRDLLLMLMVALFLSFAMEPAVNWLADRGWRRGAATGLVFVVVLLGGALLTYAMVDLVISETSRLVDDAPRYVRDTTDWVNRRFNTEVTSDDLVSQIETYQGDLSTMATNVGGRVVTLSAAAVGALFRLLTIGLFAFYLTADGPKFRRTICSRLPPDRQRMVLDLWELAIAKTGGYLYSRIVLAALCTIFSWVAMEVLGVPYALALALWMGVLSQFVPVIGTYLAGALPILIALLNAPIAALALLIFFTVYQQLENYLFAPRVTARTMNIHAAVAFGSVIAGASLIGPVGALLALPVAAIVQAFLSAFLQRHEVVTSELTAVSMSQGDEDDLRGPGGMGDLGEELWNDPAGASRGETPSGEFFSRMLRRAVERRRHPHSPDPQSDSDPPAR</sequence>
<gene>
    <name evidence="10" type="ORF">BN381_100014</name>
</gene>
<dbReference type="InterPro" id="IPR002549">
    <property type="entry name" value="AI-2E-like"/>
</dbReference>
<dbReference type="RefSeq" id="WP_012223263.1">
    <property type="nucleotide sequence ID" value="NZ_HG422565.1"/>
</dbReference>
<evidence type="ECO:0000256" key="8">
    <source>
        <dbReference type="SAM" id="MobiDB-lite"/>
    </source>
</evidence>
<accession>R4Z0H3</accession>
<evidence type="ECO:0000256" key="5">
    <source>
        <dbReference type="ARBA" id="ARBA00022692"/>
    </source>
</evidence>
<protein>
    <recommendedName>
        <fullName evidence="12">Permease</fullName>
    </recommendedName>
</protein>
<feature type="transmembrane region" description="Helical" evidence="9">
    <location>
        <begin position="305"/>
        <end position="324"/>
    </location>
</feature>